<keyword evidence="2 8" id="KW-0812">Transmembrane</keyword>
<dbReference type="PANTHER" id="PTHR11506">
    <property type="entry name" value="LYSOSOME-ASSOCIATED MEMBRANE GLYCOPROTEIN"/>
    <property type="match status" value="1"/>
</dbReference>
<keyword evidence="5 10" id="KW-1133">Transmembrane helix</keyword>
<comment type="similarity">
    <text evidence="8">Belongs to the LAMP family.</text>
</comment>
<keyword evidence="7" id="KW-0325">Glycoprotein</keyword>
<dbReference type="Gene3D" id="2.40.160.110">
    <property type="match status" value="1"/>
</dbReference>
<dbReference type="AlphaFoldDB" id="A0AAY4DRJ0"/>
<dbReference type="InterPro" id="IPR002000">
    <property type="entry name" value="Lysosome-assoc_membr_glycop"/>
</dbReference>
<dbReference type="InterPro" id="IPR048528">
    <property type="entry name" value="Lamp2-like_luminal"/>
</dbReference>
<accession>A0AAY4DRJ0</accession>
<name>A0AAY4DRJ0_9TELE</name>
<keyword evidence="13" id="KW-1185">Reference proteome</keyword>
<dbReference type="PANTHER" id="PTHR11506:SF2">
    <property type="entry name" value="MACROSIALIN"/>
    <property type="match status" value="1"/>
</dbReference>
<evidence type="ECO:0000256" key="3">
    <source>
        <dbReference type="ARBA" id="ARBA00022729"/>
    </source>
</evidence>
<keyword evidence="6 8" id="KW-0472">Membrane</keyword>
<reference evidence="12" key="2">
    <citation type="submission" date="2025-08" db="UniProtKB">
        <authorList>
            <consortium name="Ensembl"/>
        </authorList>
    </citation>
    <scope>IDENTIFICATION</scope>
</reference>
<evidence type="ECO:0000256" key="6">
    <source>
        <dbReference type="ARBA" id="ARBA00023136"/>
    </source>
</evidence>
<evidence type="ECO:0000259" key="11">
    <source>
        <dbReference type="Pfam" id="PF01299"/>
    </source>
</evidence>
<evidence type="ECO:0000256" key="7">
    <source>
        <dbReference type="ARBA" id="ARBA00023180"/>
    </source>
</evidence>
<evidence type="ECO:0000256" key="2">
    <source>
        <dbReference type="ARBA" id="ARBA00022692"/>
    </source>
</evidence>
<evidence type="ECO:0000256" key="1">
    <source>
        <dbReference type="ARBA" id="ARBA00004530"/>
    </source>
</evidence>
<evidence type="ECO:0000256" key="4">
    <source>
        <dbReference type="ARBA" id="ARBA00022753"/>
    </source>
</evidence>
<protein>
    <recommendedName>
        <fullName evidence="11">Lysosome-associated membrane glycoprotein 2-like luminal domain-containing protein</fullName>
    </recommendedName>
</protein>
<keyword evidence="8" id="KW-0458">Lysosome</keyword>
<feature type="compositionally biased region" description="Basic residues" evidence="9">
    <location>
        <begin position="17"/>
        <end position="31"/>
    </location>
</feature>
<gene>
    <name evidence="12" type="primary">LOC114792211</name>
</gene>
<dbReference type="PRINTS" id="PR00336">
    <property type="entry name" value="LYSASSOCTDMP"/>
</dbReference>
<proteinExistence type="inferred from homology"/>
<dbReference type="Ensembl" id="ENSDCDT00010058088.1">
    <property type="protein sequence ID" value="ENSDCDP00010047839.1"/>
    <property type="gene ID" value="ENSDCDG00010028859.1"/>
</dbReference>
<dbReference type="Proteomes" id="UP000694580">
    <property type="component" value="Chromosome 6"/>
</dbReference>
<reference evidence="12" key="3">
    <citation type="submission" date="2025-09" db="UniProtKB">
        <authorList>
            <consortium name="Ensembl"/>
        </authorList>
    </citation>
    <scope>IDENTIFICATION</scope>
</reference>
<sequence length="295" mass="31892">SSATSVPFHETTLEPVHHHRPGRHKHKHHRTTAAPQTSVTPTPTEYPPPFQPLIPTSSPDPWFPPEDSSTAAPTANPPTPEEPTPSTSPIPWSTAGFPKPTPAANLTAGDYVVVMGGRVCVKVRMALQIRMEYTTSEGTFTIQPADVDSVGICNDTNAEMTLVFKQGVVSFYFERDNSSDMVLMSVCVCSSDRNQLTHSAKNGSLRLFGAVSGHSYLCSSQTVFVGRGVSLEVTQVQVQALTLNNQNFGPADTCPTDKPDNTVIIAVGSTLALMVIAVLTYCISKRRRLKGYKPL</sequence>
<feature type="domain" description="Lysosome-associated membrane glycoprotein 2-like luminal" evidence="11">
    <location>
        <begin position="108"/>
        <end position="242"/>
    </location>
</feature>
<evidence type="ECO:0000256" key="10">
    <source>
        <dbReference type="SAM" id="Phobius"/>
    </source>
</evidence>
<evidence type="ECO:0000313" key="13">
    <source>
        <dbReference type="Proteomes" id="UP000694580"/>
    </source>
</evidence>
<feature type="compositionally biased region" description="Low complexity" evidence="9">
    <location>
        <begin position="32"/>
        <end position="43"/>
    </location>
</feature>
<feature type="region of interest" description="Disordered" evidence="9">
    <location>
        <begin position="1"/>
        <end position="96"/>
    </location>
</feature>
<evidence type="ECO:0000256" key="9">
    <source>
        <dbReference type="SAM" id="MobiDB-lite"/>
    </source>
</evidence>
<evidence type="ECO:0000313" key="12">
    <source>
        <dbReference type="Ensembl" id="ENSDCDP00010047839.1"/>
    </source>
</evidence>
<dbReference type="Pfam" id="PF01299">
    <property type="entry name" value="Lamp2-like_luminal"/>
    <property type="match status" value="1"/>
</dbReference>
<evidence type="ECO:0000256" key="8">
    <source>
        <dbReference type="PROSITE-ProRule" id="PRU00740"/>
    </source>
</evidence>
<evidence type="ECO:0000256" key="5">
    <source>
        <dbReference type="ARBA" id="ARBA00022989"/>
    </source>
</evidence>
<dbReference type="GO" id="GO:0005765">
    <property type="term" value="C:lysosomal membrane"/>
    <property type="evidence" value="ECO:0007669"/>
    <property type="project" value="UniProtKB-SubCell"/>
</dbReference>
<keyword evidence="4" id="KW-0967">Endosome</keyword>
<comment type="subcellular location">
    <subcellularLocation>
        <location evidence="1">Endosome membrane</location>
        <topology evidence="1">Single-pass type I membrane protein</topology>
    </subcellularLocation>
    <subcellularLocation>
        <location evidence="8">Lysosome membrane</location>
        <topology evidence="8">Single-pass type I membrane protein</topology>
    </subcellularLocation>
</comment>
<dbReference type="GO" id="GO:0031902">
    <property type="term" value="C:late endosome membrane"/>
    <property type="evidence" value="ECO:0007669"/>
    <property type="project" value="TreeGrafter"/>
</dbReference>
<feature type="transmembrane region" description="Helical" evidence="10">
    <location>
        <begin position="263"/>
        <end position="283"/>
    </location>
</feature>
<dbReference type="GO" id="GO:0005886">
    <property type="term" value="C:plasma membrane"/>
    <property type="evidence" value="ECO:0007669"/>
    <property type="project" value="TreeGrafter"/>
</dbReference>
<dbReference type="GeneTree" id="ENSGT00950000182899"/>
<feature type="compositionally biased region" description="Pro residues" evidence="9">
    <location>
        <begin position="75"/>
        <end position="88"/>
    </location>
</feature>
<reference evidence="12 13" key="1">
    <citation type="submission" date="2020-06" db="EMBL/GenBank/DDBJ databases">
        <authorList>
            <consortium name="Wellcome Sanger Institute Data Sharing"/>
        </authorList>
    </citation>
    <scope>NUCLEOTIDE SEQUENCE [LARGE SCALE GENOMIC DNA]</scope>
</reference>
<comment type="caution">
    <text evidence="8">Lacks conserved residue(s) required for the propagation of feature annotation.</text>
</comment>
<keyword evidence="3" id="KW-0732">Signal</keyword>
<dbReference type="GO" id="GO:0072594">
    <property type="term" value="P:establishment of protein localization to organelle"/>
    <property type="evidence" value="ECO:0007669"/>
    <property type="project" value="TreeGrafter"/>
</dbReference>
<dbReference type="PROSITE" id="PS51407">
    <property type="entry name" value="LAMP_3"/>
    <property type="match status" value="1"/>
</dbReference>
<organism evidence="12 13">
    <name type="scientific">Denticeps clupeoides</name>
    <name type="common">denticle herring</name>
    <dbReference type="NCBI Taxonomy" id="299321"/>
    <lineage>
        <taxon>Eukaryota</taxon>
        <taxon>Metazoa</taxon>
        <taxon>Chordata</taxon>
        <taxon>Craniata</taxon>
        <taxon>Vertebrata</taxon>
        <taxon>Euteleostomi</taxon>
        <taxon>Actinopterygii</taxon>
        <taxon>Neopterygii</taxon>
        <taxon>Teleostei</taxon>
        <taxon>Clupei</taxon>
        <taxon>Clupeiformes</taxon>
        <taxon>Denticipitoidei</taxon>
        <taxon>Denticipitidae</taxon>
        <taxon>Denticeps</taxon>
    </lineage>
</organism>